<dbReference type="CDD" id="cd14316">
    <property type="entry name" value="UBA2_UBAP1_like"/>
    <property type="match status" value="1"/>
</dbReference>
<evidence type="ECO:0008006" key="6">
    <source>
        <dbReference type="Google" id="ProtNLM"/>
    </source>
</evidence>
<dbReference type="GO" id="GO:0043130">
    <property type="term" value="F:ubiquitin binding"/>
    <property type="evidence" value="ECO:0007669"/>
    <property type="project" value="InterPro"/>
</dbReference>
<dbReference type="AlphaFoldDB" id="A0A5N5NE75"/>
<sequence>MGSLDDVPFKVPLGSLDEPLCMMEPITAHEIIIPDYHQKLHDLQYDFCLENWVLNGFHAPSNKHVFIPECGSVLPSCPPYWLLFSSPQERRSTHLCRKGLCDKGQRQRSLSWSSADLKRRHLPRLHFLTDNSAREAAGYSEDDECSSTEEDRGFRSQSRERAKFSLLQEAQRPVSPRAPIHTHKNSTSSLKETSSPPSLRSSRPHKKHSSGNSSGKRNIITHKPLTTHSKLQPRPSSAGPQPSAHQYKSSLQAARPHTSHGDRHSVPDSSVELLYALSQEERELVESITAQGYTLRSAILALQRTGTRSAEQILNYLLARDRLCALGYEKTQVEDALEMYQNCESKATEFLRLLAQFCEMGFQQSTIKEVLLLHNNHRERALEELVTHVT</sequence>
<dbReference type="InterPro" id="IPR049467">
    <property type="entry name" value="UBAP-1-like_UBA2"/>
</dbReference>
<feature type="domain" description="UBA" evidence="2">
    <location>
        <begin position="346"/>
        <end position="388"/>
    </location>
</feature>
<dbReference type="PANTHER" id="PTHR15960:SF3">
    <property type="entry name" value="UBIQUITIN-ASSOCIATED PROTEIN 1-LIKE"/>
    <property type="match status" value="1"/>
</dbReference>
<name>A0A5N5NE75_PANHP</name>
<dbReference type="SUPFAM" id="SSF46934">
    <property type="entry name" value="UBA-like"/>
    <property type="match status" value="1"/>
</dbReference>
<dbReference type="InterPro" id="IPR009060">
    <property type="entry name" value="UBA-like_sf"/>
</dbReference>
<feature type="region of interest" description="Disordered" evidence="1">
    <location>
        <begin position="138"/>
        <end position="267"/>
    </location>
</feature>
<dbReference type="GO" id="GO:0000813">
    <property type="term" value="C:ESCRT I complex"/>
    <property type="evidence" value="ECO:0007669"/>
    <property type="project" value="InterPro"/>
</dbReference>
<dbReference type="EMBL" id="VFJC01000010">
    <property type="protein sequence ID" value="KAB5565935.1"/>
    <property type="molecule type" value="Genomic_DNA"/>
</dbReference>
<proteinExistence type="predicted"/>
<comment type="caution">
    <text evidence="4">The sequence shown here is derived from an EMBL/GenBank/DDBJ whole genome shotgun (WGS) entry which is preliminary data.</text>
</comment>
<organism evidence="4 5">
    <name type="scientific">Pangasianodon hypophthalmus</name>
    <name type="common">Striped catfish</name>
    <name type="synonym">Helicophagus hypophthalmus</name>
    <dbReference type="NCBI Taxonomy" id="310915"/>
    <lineage>
        <taxon>Eukaryota</taxon>
        <taxon>Metazoa</taxon>
        <taxon>Chordata</taxon>
        <taxon>Craniata</taxon>
        <taxon>Vertebrata</taxon>
        <taxon>Euteleostomi</taxon>
        <taxon>Actinopterygii</taxon>
        <taxon>Neopterygii</taxon>
        <taxon>Teleostei</taxon>
        <taxon>Ostariophysi</taxon>
        <taxon>Siluriformes</taxon>
        <taxon>Pangasiidae</taxon>
        <taxon>Pangasianodon</taxon>
    </lineage>
</organism>
<gene>
    <name evidence="4" type="ORF">PHYPO_G00247250</name>
</gene>
<accession>A0A5N5NE75</accession>
<evidence type="ECO:0000313" key="4">
    <source>
        <dbReference type="EMBL" id="KAB5565935.1"/>
    </source>
</evidence>
<dbReference type="InterPro" id="IPR038870">
    <property type="entry name" value="UBAP1"/>
</dbReference>
<protein>
    <recommendedName>
        <fullName evidence="6">UBA domain-containing protein</fullName>
    </recommendedName>
</protein>
<dbReference type="PANTHER" id="PTHR15960">
    <property type="entry name" value="LD44032P"/>
    <property type="match status" value="1"/>
</dbReference>
<dbReference type="Pfam" id="PF21267">
    <property type="entry name" value="UBAP-1_UBA2"/>
    <property type="match status" value="1"/>
</dbReference>
<dbReference type="PROSITE" id="PS51497">
    <property type="entry name" value="UMA"/>
    <property type="match status" value="1"/>
</dbReference>
<keyword evidence="5" id="KW-1185">Reference proteome</keyword>
<dbReference type="InterPro" id="IPR015940">
    <property type="entry name" value="UBA"/>
</dbReference>
<feature type="compositionally biased region" description="Basic and acidic residues" evidence="1">
    <location>
        <begin position="149"/>
        <end position="163"/>
    </location>
</feature>
<dbReference type="GO" id="GO:0043162">
    <property type="term" value="P:ubiquitin-dependent protein catabolic process via the multivesicular body sorting pathway"/>
    <property type="evidence" value="ECO:0007669"/>
    <property type="project" value="InterPro"/>
</dbReference>
<feature type="domain" description="UMA" evidence="3">
    <location>
        <begin position="4"/>
        <end position="54"/>
    </location>
</feature>
<dbReference type="Proteomes" id="UP000327468">
    <property type="component" value="Chromosome 9"/>
</dbReference>
<dbReference type="Gene3D" id="1.20.120.1920">
    <property type="entry name" value="UBAP1 SOUBA domain"/>
    <property type="match status" value="1"/>
</dbReference>
<dbReference type="InterPro" id="IPR042575">
    <property type="entry name" value="UBAP1_C"/>
</dbReference>
<dbReference type="InterPro" id="IPR023340">
    <property type="entry name" value="UMA"/>
</dbReference>
<dbReference type="PROSITE" id="PS50030">
    <property type="entry name" value="UBA"/>
    <property type="match status" value="2"/>
</dbReference>
<feature type="domain" description="UBA" evidence="2">
    <location>
        <begin position="278"/>
        <end position="320"/>
    </location>
</feature>
<evidence type="ECO:0000313" key="5">
    <source>
        <dbReference type="Proteomes" id="UP000327468"/>
    </source>
</evidence>
<feature type="compositionally biased region" description="Polar residues" evidence="1">
    <location>
        <begin position="224"/>
        <end position="252"/>
    </location>
</feature>
<evidence type="ECO:0000259" key="2">
    <source>
        <dbReference type="PROSITE" id="PS50030"/>
    </source>
</evidence>
<evidence type="ECO:0000259" key="3">
    <source>
        <dbReference type="PROSITE" id="PS51497"/>
    </source>
</evidence>
<evidence type="ECO:0000256" key="1">
    <source>
        <dbReference type="SAM" id="MobiDB-lite"/>
    </source>
</evidence>
<reference evidence="4 5" key="1">
    <citation type="submission" date="2019-06" db="EMBL/GenBank/DDBJ databases">
        <title>A chromosome-scale genome assembly of the striped catfish, Pangasianodon hypophthalmus.</title>
        <authorList>
            <person name="Wen M."/>
            <person name="Zahm M."/>
            <person name="Roques C."/>
            <person name="Cabau C."/>
            <person name="Klopp C."/>
            <person name="Donnadieu C."/>
            <person name="Jouanno E."/>
            <person name="Avarre J.-C."/>
            <person name="Campet M."/>
            <person name="Ha T.T.T."/>
            <person name="Dugue R."/>
            <person name="Lampietro C."/>
            <person name="Louis A."/>
            <person name="Herpin A."/>
            <person name="Echchiki A."/>
            <person name="Berthelot C."/>
            <person name="Parey E."/>
            <person name="Roest-Crollius H."/>
            <person name="Braasch I."/>
            <person name="Postlethwait J."/>
            <person name="Bobe J."/>
            <person name="Montfort J."/>
            <person name="Bouchez O."/>
            <person name="Begum T."/>
            <person name="Schartl M."/>
            <person name="Guiguen Y."/>
        </authorList>
    </citation>
    <scope>NUCLEOTIDE SEQUENCE [LARGE SCALE GENOMIC DNA]</scope>
    <source>
        <strain evidence="4 5">Indonesia</strain>
        <tissue evidence="4">Blood</tissue>
    </source>
</reference>